<evidence type="ECO:0008006" key="4">
    <source>
        <dbReference type="Google" id="ProtNLM"/>
    </source>
</evidence>
<dbReference type="RefSeq" id="WP_061840306.1">
    <property type="nucleotide sequence ID" value="NZ_BDDZ01000032.1"/>
</dbReference>
<evidence type="ECO:0000313" key="3">
    <source>
        <dbReference type="Proteomes" id="UP000236214"/>
    </source>
</evidence>
<dbReference type="InterPro" id="IPR003793">
    <property type="entry name" value="UPF0166"/>
</dbReference>
<dbReference type="PANTHER" id="PTHR35983">
    <property type="entry name" value="UPF0166 PROTEIN TM_0021"/>
    <property type="match status" value="1"/>
</dbReference>
<keyword evidence="3" id="KW-1185">Reference proteome</keyword>
<protein>
    <recommendedName>
        <fullName evidence="4">DUF190 domain-containing protein</fullName>
    </recommendedName>
</protein>
<proteinExistence type="inferred from homology"/>
<evidence type="ECO:0000256" key="1">
    <source>
        <dbReference type="ARBA" id="ARBA00010554"/>
    </source>
</evidence>
<dbReference type="PANTHER" id="PTHR35983:SF1">
    <property type="entry name" value="UPF0166 PROTEIN TM_0021"/>
    <property type="match status" value="1"/>
</dbReference>
<dbReference type="Gene3D" id="3.30.70.120">
    <property type="match status" value="2"/>
</dbReference>
<sequence length="210" mass="24507">MKYLLRIIISEKAGTYQLADYKWLEQFLWKNGFSGLTVRRSEMNLNYQNKRRISILEDQQFNDLSLIVETIDSGQRIMSVLQEIKDNLKHGQISIIKGMEEKDMSTHDHFAVKVYTKEENSWFRKEEYEKVIDFFQEKNAIWTSMTKGIVGYGKDHVIHKQKLFARSEQTPIVIECVISSENLDELLQGLDSVVEEGAIFTTPIHLIANK</sequence>
<comment type="similarity">
    <text evidence="1">Belongs to the UPF0166 family.</text>
</comment>
<accession>A0A2H6DJ36</accession>
<dbReference type="EMBL" id="BDEC01000067">
    <property type="protein sequence ID" value="GBD68782.1"/>
    <property type="molecule type" value="Genomic_DNA"/>
</dbReference>
<dbReference type="SUPFAM" id="SSF54913">
    <property type="entry name" value="GlnB-like"/>
    <property type="match status" value="2"/>
</dbReference>
<dbReference type="Proteomes" id="UP000236214">
    <property type="component" value="Unassembled WGS sequence"/>
</dbReference>
<dbReference type="AlphaFoldDB" id="A0A2H6DJ36"/>
<dbReference type="Pfam" id="PF02641">
    <property type="entry name" value="DUF190"/>
    <property type="match status" value="2"/>
</dbReference>
<dbReference type="InterPro" id="IPR015867">
    <property type="entry name" value="N-reg_PII/ATP_PRibTrfase_C"/>
</dbReference>
<name>A0A2H6DJ36_TETHA</name>
<dbReference type="InterPro" id="IPR011322">
    <property type="entry name" value="N-reg_PII-like_a/b"/>
</dbReference>
<evidence type="ECO:0000313" key="2">
    <source>
        <dbReference type="EMBL" id="GBD68782.1"/>
    </source>
</evidence>
<organism evidence="2 3">
    <name type="scientific">Tetragenococcus halophilus subsp. halophilus</name>
    <dbReference type="NCBI Taxonomy" id="1513897"/>
    <lineage>
        <taxon>Bacteria</taxon>
        <taxon>Bacillati</taxon>
        <taxon>Bacillota</taxon>
        <taxon>Bacilli</taxon>
        <taxon>Lactobacillales</taxon>
        <taxon>Enterococcaceae</taxon>
        <taxon>Tetragenococcus</taxon>
    </lineage>
</organism>
<gene>
    <name evidence="2" type="ORF">TEHN7118_1588</name>
</gene>
<comment type="caution">
    <text evidence="2">The sequence shown here is derived from an EMBL/GenBank/DDBJ whole genome shotgun (WGS) entry which is preliminary data.</text>
</comment>
<reference evidence="2 3" key="1">
    <citation type="submission" date="2016-05" db="EMBL/GenBank/DDBJ databases">
        <title>Whole genome sequencing of Tetragenococcus halophilus subsp. halophilus NISL 7118.</title>
        <authorList>
            <person name="Shiwa Y."/>
            <person name="Nishimura I."/>
            <person name="Yoshikawa H."/>
            <person name="Koyama Y."/>
            <person name="Oguma T."/>
        </authorList>
    </citation>
    <scope>NUCLEOTIDE SEQUENCE [LARGE SCALE GENOMIC DNA]</scope>
    <source>
        <strain evidence="2 3">NISL 7118</strain>
    </source>
</reference>